<comment type="similarity">
    <text evidence="2 5">Belongs to the threonine aldolase family.</text>
</comment>
<dbReference type="Proteomes" id="UP001597327">
    <property type="component" value="Unassembled WGS sequence"/>
</dbReference>
<sequence>MNFSSDNWAGATSPVMASLARHASGFAPAYGSDPLTLSVAQRFRDLFERDVKVFFVATGSAANALALSAYARPGGAVFGHMDAHIRVDECGCPEFLTSGNRMVGVPGQDGKMTPDALRQTMEAYPDGVVHHGQVAAVSLTQATESGTVYTVEEIAALKEVATSRGVPLHMDGARFANALVSLGVTPAEMTWKAGVDVLSFGATKNGCWCAEAVVFFDEAGAKGFEYIRKRAGHLFSKSRFVAAQLDGYLAEDSWLKTAAHANEQASRLGAGIVQKGGRLLSPVQANEVFPVLSSEQVTRLRAAGAAFYEWPVAHDHPQALKDGEVALRLVTSFATDPSEVSAFLDLL</sequence>
<dbReference type="PANTHER" id="PTHR48097:SF5">
    <property type="entry name" value="LOW SPECIFICITY L-THREONINE ALDOLASE"/>
    <property type="match status" value="1"/>
</dbReference>
<proteinExistence type="inferred from homology"/>
<dbReference type="RefSeq" id="WP_149894210.1">
    <property type="nucleotide sequence ID" value="NZ_JBHUFA010000013.1"/>
</dbReference>
<keyword evidence="4 5" id="KW-0663">Pyridoxal phosphate</keyword>
<comment type="catalytic activity">
    <reaction evidence="5">
        <text>L-allo-threonine = acetaldehyde + glycine</text>
        <dbReference type="Rhea" id="RHEA:26209"/>
        <dbReference type="ChEBI" id="CHEBI:15343"/>
        <dbReference type="ChEBI" id="CHEBI:57305"/>
        <dbReference type="ChEBI" id="CHEBI:58585"/>
        <dbReference type="EC" id="4.1.2.48"/>
    </reaction>
</comment>
<dbReference type="Pfam" id="PF01212">
    <property type="entry name" value="Beta_elim_lyase"/>
    <property type="match status" value="1"/>
</dbReference>
<dbReference type="EC" id="4.1.2.48" evidence="5"/>
<dbReference type="Gene3D" id="3.90.1150.10">
    <property type="entry name" value="Aspartate Aminotransferase, domain 1"/>
    <property type="match status" value="1"/>
</dbReference>
<comment type="cofactor">
    <cofactor evidence="1 5">
        <name>pyridoxal 5'-phosphate</name>
        <dbReference type="ChEBI" id="CHEBI:597326"/>
    </cofactor>
</comment>
<keyword evidence="5" id="KW-0456">Lyase</keyword>
<dbReference type="InterPro" id="IPR015422">
    <property type="entry name" value="PyrdxlP-dep_Trfase_small"/>
</dbReference>
<dbReference type="Gene3D" id="3.40.640.10">
    <property type="entry name" value="Type I PLP-dependent aspartate aminotransferase-like (Major domain)"/>
    <property type="match status" value="1"/>
</dbReference>
<reference evidence="8" key="1">
    <citation type="journal article" date="2019" name="Int. J. Syst. Evol. Microbiol.">
        <title>The Global Catalogue of Microorganisms (GCM) 10K type strain sequencing project: providing services to taxonomists for standard genome sequencing and annotation.</title>
        <authorList>
            <consortium name="The Broad Institute Genomics Platform"/>
            <consortium name="The Broad Institute Genome Sequencing Center for Infectious Disease"/>
            <person name="Wu L."/>
            <person name="Ma J."/>
        </authorList>
    </citation>
    <scope>NUCLEOTIDE SEQUENCE [LARGE SCALE GENOMIC DNA]</scope>
    <source>
        <strain evidence="8">JCM 3369</strain>
    </source>
</reference>
<evidence type="ECO:0000256" key="4">
    <source>
        <dbReference type="ARBA" id="ARBA00022898"/>
    </source>
</evidence>
<name>A0ABW4JYD6_9HYPH</name>
<comment type="caution">
    <text evidence="7">The sequence shown here is derived from an EMBL/GenBank/DDBJ whole genome shotgun (WGS) entry which is preliminary data.</text>
</comment>
<dbReference type="InterPro" id="IPR015424">
    <property type="entry name" value="PyrdxlP-dep_Trfase"/>
</dbReference>
<evidence type="ECO:0000259" key="6">
    <source>
        <dbReference type="Pfam" id="PF01212"/>
    </source>
</evidence>
<evidence type="ECO:0000256" key="5">
    <source>
        <dbReference type="PIRNR" id="PIRNR038940"/>
    </source>
</evidence>
<dbReference type="EMBL" id="JBHUFA010000013">
    <property type="protein sequence ID" value="MFD1696985.1"/>
    <property type="molecule type" value="Genomic_DNA"/>
</dbReference>
<keyword evidence="8" id="KW-1185">Reference proteome</keyword>
<evidence type="ECO:0000313" key="8">
    <source>
        <dbReference type="Proteomes" id="UP001597327"/>
    </source>
</evidence>
<evidence type="ECO:0000256" key="3">
    <source>
        <dbReference type="ARBA" id="ARBA00011881"/>
    </source>
</evidence>
<evidence type="ECO:0000256" key="2">
    <source>
        <dbReference type="ARBA" id="ARBA00006966"/>
    </source>
</evidence>
<dbReference type="SUPFAM" id="SSF53383">
    <property type="entry name" value="PLP-dependent transferases"/>
    <property type="match status" value="1"/>
</dbReference>
<dbReference type="InterPro" id="IPR026273">
    <property type="entry name" value="Low_specificity_L-TA_bact"/>
</dbReference>
<comment type="catalytic activity">
    <reaction evidence="5">
        <text>L-threonine = acetaldehyde + glycine</text>
        <dbReference type="Rhea" id="RHEA:19625"/>
        <dbReference type="ChEBI" id="CHEBI:15343"/>
        <dbReference type="ChEBI" id="CHEBI:57305"/>
        <dbReference type="ChEBI" id="CHEBI:57926"/>
        <dbReference type="EC" id="4.1.2.48"/>
    </reaction>
</comment>
<evidence type="ECO:0000256" key="1">
    <source>
        <dbReference type="ARBA" id="ARBA00001933"/>
    </source>
</evidence>
<comment type="function">
    <text evidence="5">Catalyzes the cleavage of L-allo-threonine and L-threonine to glycine and acetaldehyde.</text>
</comment>
<evidence type="ECO:0000313" key="7">
    <source>
        <dbReference type="EMBL" id="MFD1696985.1"/>
    </source>
</evidence>
<dbReference type="InterPro" id="IPR015421">
    <property type="entry name" value="PyrdxlP-dep_Trfase_major"/>
</dbReference>
<accession>A0ABW4JYD6</accession>
<dbReference type="PANTHER" id="PTHR48097">
    <property type="entry name" value="L-THREONINE ALDOLASE-RELATED"/>
    <property type="match status" value="1"/>
</dbReference>
<gene>
    <name evidence="7" type="ORF">ACFSC7_15815</name>
</gene>
<comment type="subunit">
    <text evidence="3">Homotetramer.</text>
</comment>
<organism evidence="7 8">
    <name type="scientific">Roseibium aestuarii</name>
    <dbReference type="NCBI Taxonomy" id="2600299"/>
    <lineage>
        <taxon>Bacteria</taxon>
        <taxon>Pseudomonadati</taxon>
        <taxon>Pseudomonadota</taxon>
        <taxon>Alphaproteobacteria</taxon>
        <taxon>Hyphomicrobiales</taxon>
        <taxon>Stappiaceae</taxon>
        <taxon>Roseibium</taxon>
    </lineage>
</organism>
<dbReference type="InterPro" id="IPR001597">
    <property type="entry name" value="ArAA_b-elim_lyase/Thr_aldolase"/>
</dbReference>
<feature type="domain" description="Aromatic amino acid beta-eliminating lyase/threonine aldolase" evidence="6">
    <location>
        <begin position="3"/>
        <end position="292"/>
    </location>
</feature>
<protein>
    <recommendedName>
        <fullName evidence="5">L-threonine aldolase</fullName>
        <ecNumber evidence="5">4.1.2.48</ecNumber>
    </recommendedName>
</protein>
<dbReference type="PIRSF" id="PIRSF038940">
    <property type="entry name" value="Low_specificity_LTA"/>
    <property type="match status" value="1"/>
</dbReference>